<evidence type="ECO:0000313" key="12">
    <source>
        <dbReference type="Proteomes" id="UP000813824"/>
    </source>
</evidence>
<dbReference type="GO" id="GO:0005506">
    <property type="term" value="F:iron ion binding"/>
    <property type="evidence" value="ECO:0007669"/>
    <property type="project" value="InterPro"/>
</dbReference>
<accession>A0A8K0UUL8</accession>
<dbReference type="Gene3D" id="1.10.630.10">
    <property type="entry name" value="Cytochrome P450"/>
    <property type="match status" value="1"/>
</dbReference>
<comment type="caution">
    <text evidence="11">The sequence shown here is derived from an EMBL/GenBank/DDBJ whole genome shotgun (WGS) entry which is preliminary data.</text>
</comment>
<keyword evidence="4 9" id="KW-0349">Heme</keyword>
<dbReference type="CDD" id="cd11065">
    <property type="entry name" value="CYP64-like"/>
    <property type="match status" value="1"/>
</dbReference>
<dbReference type="GO" id="GO:0016705">
    <property type="term" value="F:oxidoreductase activity, acting on paired donors, with incorporation or reduction of molecular oxygen"/>
    <property type="evidence" value="ECO:0007669"/>
    <property type="project" value="InterPro"/>
</dbReference>
<evidence type="ECO:0000313" key="11">
    <source>
        <dbReference type="EMBL" id="KAH8105125.1"/>
    </source>
</evidence>
<evidence type="ECO:0000256" key="5">
    <source>
        <dbReference type="ARBA" id="ARBA00022723"/>
    </source>
</evidence>
<dbReference type="SUPFAM" id="SSF48264">
    <property type="entry name" value="Cytochrome P450"/>
    <property type="match status" value="1"/>
</dbReference>
<comment type="cofactor">
    <cofactor evidence="1 9">
        <name>heme</name>
        <dbReference type="ChEBI" id="CHEBI:30413"/>
    </cofactor>
</comment>
<name>A0A8K0UUL8_9AGAR</name>
<dbReference type="AlphaFoldDB" id="A0A8K0UUL8"/>
<dbReference type="Pfam" id="PF00067">
    <property type="entry name" value="p450"/>
    <property type="match status" value="2"/>
</dbReference>
<dbReference type="InterPro" id="IPR036396">
    <property type="entry name" value="Cyt_P450_sf"/>
</dbReference>
<comment type="similarity">
    <text evidence="3 10">Belongs to the cytochrome P450 family.</text>
</comment>
<keyword evidence="7 9" id="KW-0408">Iron</keyword>
<feature type="binding site" description="axial binding residue" evidence="9">
    <location>
        <position position="457"/>
    </location>
    <ligand>
        <name>heme</name>
        <dbReference type="ChEBI" id="CHEBI:30413"/>
    </ligand>
    <ligandPart>
        <name>Fe</name>
        <dbReference type="ChEBI" id="CHEBI:18248"/>
    </ligandPart>
</feature>
<dbReference type="PRINTS" id="PR00463">
    <property type="entry name" value="EP450I"/>
</dbReference>
<dbReference type="PANTHER" id="PTHR46300">
    <property type="entry name" value="P450, PUTATIVE (EUROFUNG)-RELATED-RELATED"/>
    <property type="match status" value="1"/>
</dbReference>
<keyword evidence="6 10" id="KW-0560">Oxidoreductase</keyword>
<dbReference type="OrthoDB" id="2789670at2759"/>
<evidence type="ECO:0000256" key="4">
    <source>
        <dbReference type="ARBA" id="ARBA00022617"/>
    </source>
</evidence>
<dbReference type="InterPro" id="IPR002401">
    <property type="entry name" value="Cyt_P450_E_grp-I"/>
</dbReference>
<dbReference type="EMBL" id="JAEVFJ010000004">
    <property type="protein sequence ID" value="KAH8105125.1"/>
    <property type="molecule type" value="Genomic_DNA"/>
</dbReference>
<evidence type="ECO:0000256" key="7">
    <source>
        <dbReference type="ARBA" id="ARBA00023004"/>
    </source>
</evidence>
<dbReference type="PANTHER" id="PTHR46300:SF7">
    <property type="entry name" value="P450, PUTATIVE (EUROFUNG)-RELATED"/>
    <property type="match status" value="1"/>
</dbReference>
<dbReference type="GO" id="GO:0020037">
    <property type="term" value="F:heme binding"/>
    <property type="evidence" value="ECO:0007669"/>
    <property type="project" value="InterPro"/>
</dbReference>
<evidence type="ECO:0000256" key="10">
    <source>
        <dbReference type="RuleBase" id="RU000461"/>
    </source>
</evidence>
<evidence type="ECO:0000256" key="8">
    <source>
        <dbReference type="ARBA" id="ARBA00023033"/>
    </source>
</evidence>
<dbReference type="GO" id="GO:0004497">
    <property type="term" value="F:monooxygenase activity"/>
    <property type="evidence" value="ECO:0007669"/>
    <property type="project" value="UniProtKB-KW"/>
</dbReference>
<proteinExistence type="inferred from homology"/>
<comment type="pathway">
    <text evidence="2">Secondary metabolite biosynthesis.</text>
</comment>
<protein>
    <submittedName>
        <fullName evidence="11">Cytochrome P450</fullName>
    </submittedName>
</protein>
<evidence type="ECO:0000256" key="3">
    <source>
        <dbReference type="ARBA" id="ARBA00010617"/>
    </source>
</evidence>
<keyword evidence="12" id="KW-1185">Reference proteome</keyword>
<dbReference type="InterPro" id="IPR050364">
    <property type="entry name" value="Cytochrome_P450_fung"/>
</dbReference>
<dbReference type="InterPro" id="IPR001128">
    <property type="entry name" value="Cyt_P450"/>
</dbReference>
<evidence type="ECO:0000256" key="6">
    <source>
        <dbReference type="ARBA" id="ARBA00023002"/>
    </source>
</evidence>
<dbReference type="PROSITE" id="PS00086">
    <property type="entry name" value="CYTOCHROME_P450"/>
    <property type="match status" value="1"/>
</dbReference>
<keyword evidence="8 10" id="KW-0503">Monooxygenase</keyword>
<organism evidence="11 12">
    <name type="scientific">Cristinia sonorae</name>
    <dbReference type="NCBI Taxonomy" id="1940300"/>
    <lineage>
        <taxon>Eukaryota</taxon>
        <taxon>Fungi</taxon>
        <taxon>Dikarya</taxon>
        <taxon>Basidiomycota</taxon>
        <taxon>Agaricomycotina</taxon>
        <taxon>Agaricomycetes</taxon>
        <taxon>Agaricomycetidae</taxon>
        <taxon>Agaricales</taxon>
        <taxon>Pleurotineae</taxon>
        <taxon>Stephanosporaceae</taxon>
        <taxon>Cristinia</taxon>
    </lineage>
</organism>
<evidence type="ECO:0000256" key="1">
    <source>
        <dbReference type="ARBA" id="ARBA00001971"/>
    </source>
</evidence>
<evidence type="ECO:0000256" key="2">
    <source>
        <dbReference type="ARBA" id="ARBA00005179"/>
    </source>
</evidence>
<dbReference type="Proteomes" id="UP000813824">
    <property type="component" value="Unassembled WGS sequence"/>
</dbReference>
<dbReference type="PRINTS" id="PR00385">
    <property type="entry name" value="P450"/>
</dbReference>
<reference evidence="11" key="1">
    <citation type="journal article" date="2021" name="New Phytol.">
        <title>Evolutionary innovations through gain and loss of genes in the ectomycorrhizal Boletales.</title>
        <authorList>
            <person name="Wu G."/>
            <person name="Miyauchi S."/>
            <person name="Morin E."/>
            <person name="Kuo A."/>
            <person name="Drula E."/>
            <person name="Varga T."/>
            <person name="Kohler A."/>
            <person name="Feng B."/>
            <person name="Cao Y."/>
            <person name="Lipzen A."/>
            <person name="Daum C."/>
            <person name="Hundley H."/>
            <person name="Pangilinan J."/>
            <person name="Johnson J."/>
            <person name="Barry K."/>
            <person name="LaButti K."/>
            <person name="Ng V."/>
            <person name="Ahrendt S."/>
            <person name="Min B."/>
            <person name="Choi I.G."/>
            <person name="Park H."/>
            <person name="Plett J.M."/>
            <person name="Magnuson J."/>
            <person name="Spatafora J.W."/>
            <person name="Nagy L.G."/>
            <person name="Henrissat B."/>
            <person name="Grigoriev I.V."/>
            <person name="Yang Z.L."/>
            <person name="Xu J."/>
            <person name="Martin F.M."/>
        </authorList>
    </citation>
    <scope>NUCLEOTIDE SEQUENCE</scope>
    <source>
        <strain evidence="11">KKN 215</strain>
    </source>
</reference>
<sequence length="533" mass="60374">MLLTLAISLASITAIFVLSKSFKRQLPLPPGPPRRWLVGNLLDFPRTRPWLTFRDWCKEYGDLVFIDLPLKPVVVIGSTKVASDLLEAKSNINSERPHSVIVFLLTWEWAIPLAPYTPRWRTGRRYFHQHFNRSVLNEYRSVLEQETHAVLSRLLTSPELARQHIRTSISRVQIIRVVYGARNAARMREYVDLAERTMESVRRLLVPGAFLAELIPALKYIPAWLPGGYTKRFVSVYQPLVDEMRNRPFDEVKEAIANAKAIPSVSYRLIQEMQDSQGNLREEDDQIARDVTGSAYAAAADTTTATSQSFVLAMAMNPHAQKKAQEELDRVVGPSRLPDFSDLDSLPYVRAVMLETLRWIPTVPVGVAHALTEDDVYEGYHIPKGTVVVAVSVDFCRRYSSTNVTEILECLGMLHNPEDYPEPEAFKPERFLDKDGRIDPSVRDPTIMAFGFGRRICAGMDFALHSLNTFMACMLHVYEMKPGVDEHGQPVVLTSEGSDDAISFPVTFPRHIKPRSAQAERLIRDIVLAEVFD</sequence>
<dbReference type="InterPro" id="IPR017972">
    <property type="entry name" value="Cyt_P450_CS"/>
</dbReference>
<evidence type="ECO:0000256" key="9">
    <source>
        <dbReference type="PIRSR" id="PIRSR602401-1"/>
    </source>
</evidence>
<keyword evidence="5 9" id="KW-0479">Metal-binding</keyword>
<gene>
    <name evidence="11" type="ORF">BXZ70DRAFT_1042519</name>
</gene>